<reference evidence="2 3" key="1">
    <citation type="submission" date="2019-02" db="EMBL/GenBank/DDBJ databases">
        <title>Genomic Encyclopedia of Archaeal and Bacterial Type Strains, Phase II (KMG-II): from individual species to whole genera.</title>
        <authorList>
            <person name="Goeker M."/>
        </authorList>
    </citation>
    <scope>NUCLEOTIDE SEQUENCE [LARGE SCALE GENOMIC DNA]</scope>
    <source>
        <strain evidence="2 3">DSM 18101</strain>
    </source>
</reference>
<name>A0A4Q7YUM1_9BACT</name>
<comment type="caution">
    <text evidence="2">The sequence shown here is derived from an EMBL/GenBank/DDBJ whole genome shotgun (WGS) entry which is preliminary data.</text>
</comment>
<keyword evidence="1" id="KW-0732">Signal</keyword>
<dbReference type="EMBL" id="SHKW01000001">
    <property type="protein sequence ID" value="RZU41320.1"/>
    <property type="molecule type" value="Genomic_DNA"/>
</dbReference>
<evidence type="ECO:0000313" key="2">
    <source>
        <dbReference type="EMBL" id="RZU41320.1"/>
    </source>
</evidence>
<evidence type="ECO:0000256" key="1">
    <source>
        <dbReference type="SAM" id="SignalP"/>
    </source>
</evidence>
<accession>A0A4Q7YUM1</accession>
<organism evidence="2 3">
    <name type="scientific">Edaphobacter modestus</name>
    <dbReference type="NCBI Taxonomy" id="388466"/>
    <lineage>
        <taxon>Bacteria</taxon>
        <taxon>Pseudomonadati</taxon>
        <taxon>Acidobacteriota</taxon>
        <taxon>Terriglobia</taxon>
        <taxon>Terriglobales</taxon>
        <taxon>Acidobacteriaceae</taxon>
        <taxon>Edaphobacter</taxon>
    </lineage>
</organism>
<evidence type="ECO:0000313" key="3">
    <source>
        <dbReference type="Proteomes" id="UP000292958"/>
    </source>
</evidence>
<gene>
    <name evidence="2" type="ORF">BDD14_2833</name>
</gene>
<dbReference type="AlphaFoldDB" id="A0A4Q7YUM1"/>
<dbReference type="Proteomes" id="UP000292958">
    <property type="component" value="Unassembled WGS sequence"/>
</dbReference>
<sequence length="405" mass="43969">MKKLSLAGFASLLYFAMTASVRADQSSPVMRWSDRRPIGELMLAPVTGQGAINAGFGNTNPRGWLNDRTIDITNSAGIVDFQRKILKYADQSIGVLQSIKAQGAITWDLEGEQYPQDTTYIGDPSLATTIAPEWESIVSGTNTPYDGMKLIDAYFKKFTDAGLRTGVTLRPQTMEFGNFSDCKLPGDLNHTCQPFSIDEKAQVNVLNQKIAYAKQRWGVTLFYVDSNVKADQVWSCYPPECNNNPASCPATCSTGSSLILGGGKSRLGSGPLEASVFASVAAANPDVLLIPEHNYNVHDVGHADYFAVTTPLYQLFQDYGGVPARTSDEERASVPGAFSAIIINNAGLTIGDQRFHELVQGVRNGDILIARAWFQEPDLDIVRAIYNEAGVARVVTQPALVQTGK</sequence>
<feature type="chain" id="PRO_5020871471" evidence="1">
    <location>
        <begin position="24"/>
        <end position="405"/>
    </location>
</feature>
<dbReference type="OrthoDB" id="100814at2"/>
<protein>
    <submittedName>
        <fullName evidence="2">Uncharacterized protein</fullName>
    </submittedName>
</protein>
<feature type="signal peptide" evidence="1">
    <location>
        <begin position="1"/>
        <end position="23"/>
    </location>
</feature>
<proteinExistence type="predicted"/>
<keyword evidence="3" id="KW-1185">Reference proteome</keyword>
<dbReference type="RefSeq" id="WP_130419256.1">
    <property type="nucleotide sequence ID" value="NZ_SHKW01000001.1"/>
</dbReference>